<feature type="compositionally biased region" description="Low complexity" evidence="2">
    <location>
        <begin position="419"/>
        <end position="450"/>
    </location>
</feature>
<feature type="compositionally biased region" description="Polar residues" evidence="2">
    <location>
        <begin position="553"/>
        <end position="574"/>
    </location>
</feature>
<keyword evidence="4" id="KW-1185">Reference proteome</keyword>
<feature type="compositionally biased region" description="Polar residues" evidence="2">
    <location>
        <begin position="121"/>
        <end position="133"/>
    </location>
</feature>
<feature type="region of interest" description="Disordered" evidence="2">
    <location>
        <begin position="1"/>
        <end position="67"/>
    </location>
</feature>
<feature type="compositionally biased region" description="Polar residues" evidence="2">
    <location>
        <begin position="30"/>
        <end position="42"/>
    </location>
</feature>
<feature type="coiled-coil region" evidence="1">
    <location>
        <begin position="778"/>
        <end position="819"/>
    </location>
</feature>
<feature type="compositionally biased region" description="Basic residues" evidence="2">
    <location>
        <begin position="105"/>
        <end position="120"/>
    </location>
</feature>
<feature type="compositionally biased region" description="Low complexity" evidence="2">
    <location>
        <begin position="241"/>
        <end position="256"/>
    </location>
</feature>
<dbReference type="RefSeq" id="XP_066803368.1">
    <property type="nucleotide sequence ID" value="XM_066945867.1"/>
</dbReference>
<evidence type="ECO:0000256" key="2">
    <source>
        <dbReference type="SAM" id="MobiDB-lite"/>
    </source>
</evidence>
<dbReference type="AlphaFoldDB" id="A0AAW0YZZ9"/>
<feature type="compositionally biased region" description="Low complexity" evidence="2">
    <location>
        <begin position="655"/>
        <end position="665"/>
    </location>
</feature>
<gene>
    <name evidence="3" type="ORF">IAR55_002754</name>
</gene>
<accession>A0AAW0YZZ9</accession>
<feature type="compositionally biased region" description="Pro residues" evidence="2">
    <location>
        <begin position="257"/>
        <end position="267"/>
    </location>
</feature>
<evidence type="ECO:0000256" key="1">
    <source>
        <dbReference type="SAM" id="Coils"/>
    </source>
</evidence>
<proteinExistence type="predicted"/>
<protein>
    <submittedName>
        <fullName evidence="3">Uncharacterized protein</fullName>
    </submittedName>
</protein>
<dbReference type="Proteomes" id="UP001388673">
    <property type="component" value="Unassembled WGS sequence"/>
</dbReference>
<feature type="compositionally biased region" description="Polar residues" evidence="2">
    <location>
        <begin position="227"/>
        <end position="236"/>
    </location>
</feature>
<dbReference type="KEGG" id="kne:92180012"/>
<sequence>MSLVTSAQSTTEEDSRAQRLASARKKLQTFRASRSSDHSATTSASNSISFPSSSVPSSSSPAPVMPLTTEASVNQFVFPPRTQHKGNEKQLEAESSNHTTAPPIAHRHRRSESQAHRRQRSSVAISSGTSLAQGLSRPSVMGAFELEMPKDIITTPATPLMDSPHIPAAAEEQEHIQVAARLSAFSFGAKTSASTFPQKRQQQQTLPASHTLFSHDQGPHPAISPLGSPTSPTSVPKLNRLSTPSSRPPSLLLTQPTPLPFGTPAGPPSRNSLSSSPSSPSTSARRRHSHTRSNSISLPNLKLGPARPTSLGVPSSPSYPSSPGSPNSPRDGAGKARFSGPMNGQRLKFEPSGRGAEAEKQRQESRRRALEKLTGGPPRSVVQEAEVNEISLPDLDDEDSSSVASSNRPLSGTFGSGSGSNFFYSRPSSLTLPPLSASLSSPPSTLSASPFSWSSPAEDNSLEERWSGPGFNQQREIGKVDGSGFGMELPKAMAKRPSLNRQLSALAEVDESEEDEIDLEDLPEDVAEDVPNEEPPPVPATEPHPSRLRELRLNSSASSSTPRKADNSSDSIHSFSFPRAITTTPSSSASPTKNYGTIGRGRPQPLASLSQSSDSSSPVGSMSTPKSAGTRGRRRFAPGSGSKGSSISYKKDDSISSSHDLSAGSRSIASPTVMSPAALGSPGFTGWGNPRNSQRPCPRPRALVGLGINNTGSGRVLNEVEEAEEDKASSSPQSANNDTGHADQPLSTAPLGSQDARQPRDEMSRFSFDDGMQWRDAHMELEMEREALKEDVEVWRSRCQDLEQMLAAERRESAILRDRVRKLGNRLSSVSSVPTGLSDTRAAESQLITEMREQLFTLTSSLEQERRAKEAVLAQVTELQQLRNAQSHSSDDSGDDEILLTARPEAIGLFPSGVPSPMITPPSPKPGNEISLQGANLDPNFARMKGWGFPRDVSLKTTEPDVTASKNKRDSFFGLSKALRRFSATEVEGADEVSQDGVDLPAFVITSDLETVVRPRPVPAAEAYFSPTQRAVSEPIQSVPKSSTPLRSTSASNPPIRSVSPTSTMPLLTGFLPMNKSSEQDHSGAAFGHYELSVSPSKVFSGTKAKDIQGVVATRGKLDFRNGCKCCVGQVIEF</sequence>
<feature type="compositionally biased region" description="Low complexity" evidence="2">
    <location>
        <begin position="314"/>
        <end position="329"/>
    </location>
</feature>
<feature type="compositionally biased region" description="Pro residues" evidence="2">
    <location>
        <begin position="533"/>
        <end position="542"/>
    </location>
</feature>
<feature type="compositionally biased region" description="Polar residues" evidence="2">
    <location>
        <begin position="193"/>
        <end position="214"/>
    </location>
</feature>
<dbReference type="EMBL" id="JBCAWK010000005">
    <property type="protein sequence ID" value="KAK8858527.1"/>
    <property type="molecule type" value="Genomic_DNA"/>
</dbReference>
<comment type="caution">
    <text evidence="3">The sequence shown here is derived from an EMBL/GenBank/DDBJ whole genome shotgun (WGS) entry which is preliminary data.</text>
</comment>
<feature type="region of interest" description="Disordered" evidence="2">
    <location>
        <begin position="80"/>
        <end position="136"/>
    </location>
</feature>
<feature type="compositionally biased region" description="Low complexity" evidence="2">
    <location>
        <begin position="608"/>
        <end position="627"/>
    </location>
</feature>
<name>A0AAW0YZZ9_9TREE</name>
<feature type="region of interest" description="Disordered" evidence="2">
    <location>
        <begin position="1029"/>
        <end position="1062"/>
    </location>
</feature>
<feature type="compositionally biased region" description="Acidic residues" evidence="2">
    <location>
        <begin position="508"/>
        <end position="532"/>
    </location>
</feature>
<feature type="region of interest" description="Disordered" evidence="2">
    <location>
        <begin position="193"/>
        <end position="762"/>
    </location>
</feature>
<reference evidence="3 4" key="1">
    <citation type="journal article" date="2024" name="bioRxiv">
        <title>Comparative genomics of Cryptococcus and Kwoniella reveals pathogenesis evolution and contrasting karyotype dynamics via intercentromeric recombination or chromosome fusion.</title>
        <authorList>
            <person name="Coelho M.A."/>
            <person name="David-Palma M."/>
            <person name="Shea T."/>
            <person name="Bowers K."/>
            <person name="McGinley-Smith S."/>
            <person name="Mohammad A.W."/>
            <person name="Gnirke A."/>
            <person name="Yurkov A.M."/>
            <person name="Nowrousian M."/>
            <person name="Sun S."/>
            <person name="Cuomo C.A."/>
            <person name="Heitman J."/>
        </authorList>
    </citation>
    <scope>NUCLEOTIDE SEQUENCE [LARGE SCALE GENOMIC DNA]</scope>
    <source>
        <strain evidence="3 4">CBS 13917</strain>
    </source>
</reference>
<dbReference type="GeneID" id="92180012"/>
<evidence type="ECO:0000313" key="4">
    <source>
        <dbReference type="Proteomes" id="UP001388673"/>
    </source>
</evidence>
<feature type="compositionally biased region" description="Low complexity" evidence="2">
    <location>
        <begin position="268"/>
        <end position="283"/>
    </location>
</feature>
<feature type="compositionally biased region" description="Low complexity" evidence="2">
    <location>
        <begin position="43"/>
        <end position="66"/>
    </location>
</feature>
<feature type="compositionally biased region" description="Low complexity" evidence="2">
    <location>
        <begin position="582"/>
        <end position="592"/>
    </location>
</feature>
<organism evidence="3 4">
    <name type="scientific">Kwoniella newhampshirensis</name>
    <dbReference type="NCBI Taxonomy" id="1651941"/>
    <lineage>
        <taxon>Eukaryota</taxon>
        <taxon>Fungi</taxon>
        <taxon>Dikarya</taxon>
        <taxon>Basidiomycota</taxon>
        <taxon>Agaricomycotina</taxon>
        <taxon>Tremellomycetes</taxon>
        <taxon>Tremellales</taxon>
        <taxon>Cryptococcaceae</taxon>
        <taxon>Kwoniella</taxon>
    </lineage>
</organism>
<feature type="compositionally biased region" description="Basic and acidic residues" evidence="2">
    <location>
        <begin position="347"/>
        <end position="371"/>
    </location>
</feature>
<evidence type="ECO:0000313" key="3">
    <source>
        <dbReference type="EMBL" id="KAK8858527.1"/>
    </source>
</evidence>
<feature type="compositionally biased region" description="Polar residues" evidence="2">
    <location>
        <begin position="1"/>
        <end position="10"/>
    </location>
</feature>
<feature type="compositionally biased region" description="Polar residues" evidence="2">
    <location>
        <begin position="729"/>
        <end position="751"/>
    </location>
</feature>
<keyword evidence="1" id="KW-0175">Coiled coil</keyword>